<keyword evidence="3" id="KW-1185">Reference proteome</keyword>
<dbReference type="SUPFAM" id="SSF48726">
    <property type="entry name" value="Immunoglobulin"/>
    <property type="match status" value="1"/>
</dbReference>
<dbReference type="Proteomes" id="UP001174909">
    <property type="component" value="Unassembled WGS sequence"/>
</dbReference>
<accession>A0AA35S3J9</accession>
<name>A0AA35S3J9_GEOBA</name>
<gene>
    <name evidence="2" type="ORF">GBAR_LOCUS12944</name>
</gene>
<evidence type="ECO:0000259" key="1">
    <source>
        <dbReference type="PROSITE" id="PS50835"/>
    </source>
</evidence>
<evidence type="ECO:0000313" key="3">
    <source>
        <dbReference type="Proteomes" id="UP001174909"/>
    </source>
</evidence>
<dbReference type="EMBL" id="CASHTH010001925">
    <property type="protein sequence ID" value="CAI8021978.1"/>
    <property type="molecule type" value="Genomic_DNA"/>
</dbReference>
<dbReference type="InterPro" id="IPR007110">
    <property type="entry name" value="Ig-like_dom"/>
</dbReference>
<dbReference type="InterPro" id="IPR036179">
    <property type="entry name" value="Ig-like_dom_sf"/>
</dbReference>
<dbReference type="Gene3D" id="2.60.40.10">
    <property type="entry name" value="Immunoglobulins"/>
    <property type="match status" value="1"/>
</dbReference>
<feature type="domain" description="Ig-like" evidence="1">
    <location>
        <begin position="36"/>
        <end position="117"/>
    </location>
</feature>
<dbReference type="InterPro" id="IPR013783">
    <property type="entry name" value="Ig-like_fold"/>
</dbReference>
<evidence type="ECO:0000313" key="2">
    <source>
        <dbReference type="EMBL" id="CAI8021978.1"/>
    </source>
</evidence>
<sequence length="117" mass="11995">MDDSGAFTCTGTITGGSGSATNTHNITIQVIDLPDPNVTLSTAIGVAGEVMELICTVTTVEYLSESAILIVTWSGGSVASSGVTQSEVRSISETVSMSNLTFSPLSTSHGAEYSCRL</sequence>
<reference evidence="2" key="1">
    <citation type="submission" date="2023-03" db="EMBL/GenBank/DDBJ databases">
        <authorList>
            <person name="Steffen K."/>
            <person name="Cardenas P."/>
        </authorList>
    </citation>
    <scope>NUCLEOTIDE SEQUENCE</scope>
</reference>
<comment type="caution">
    <text evidence="2">The sequence shown here is derived from an EMBL/GenBank/DDBJ whole genome shotgun (WGS) entry which is preliminary data.</text>
</comment>
<dbReference type="PROSITE" id="PS50835">
    <property type="entry name" value="IG_LIKE"/>
    <property type="match status" value="1"/>
</dbReference>
<proteinExistence type="predicted"/>
<protein>
    <recommendedName>
        <fullName evidence="1">Ig-like domain-containing protein</fullName>
    </recommendedName>
</protein>
<dbReference type="AlphaFoldDB" id="A0AA35S3J9"/>
<organism evidence="2 3">
    <name type="scientific">Geodia barretti</name>
    <name type="common">Barrett's horny sponge</name>
    <dbReference type="NCBI Taxonomy" id="519541"/>
    <lineage>
        <taxon>Eukaryota</taxon>
        <taxon>Metazoa</taxon>
        <taxon>Porifera</taxon>
        <taxon>Demospongiae</taxon>
        <taxon>Heteroscleromorpha</taxon>
        <taxon>Tetractinellida</taxon>
        <taxon>Astrophorina</taxon>
        <taxon>Geodiidae</taxon>
        <taxon>Geodia</taxon>
    </lineage>
</organism>